<dbReference type="InterPro" id="IPR036388">
    <property type="entry name" value="WH-like_DNA-bd_sf"/>
</dbReference>
<evidence type="ECO:0000259" key="3">
    <source>
        <dbReference type="Pfam" id="PF08281"/>
    </source>
</evidence>
<gene>
    <name evidence="4" type="ordered locus">mll6869</name>
</gene>
<accession>Q987X4</accession>
<dbReference type="SUPFAM" id="SSF88659">
    <property type="entry name" value="Sigma3 and sigma4 domains of RNA polymerase sigma factors"/>
    <property type="match status" value="1"/>
</dbReference>
<evidence type="ECO:0000259" key="2">
    <source>
        <dbReference type="Pfam" id="PF04542"/>
    </source>
</evidence>
<organism evidence="4 5">
    <name type="scientific">Mesorhizobium japonicum (strain LMG 29417 / CECT 9101 / MAFF 303099)</name>
    <name type="common">Mesorhizobium loti (strain MAFF 303099)</name>
    <dbReference type="NCBI Taxonomy" id="266835"/>
    <lineage>
        <taxon>Bacteria</taxon>
        <taxon>Pseudomonadati</taxon>
        <taxon>Pseudomonadota</taxon>
        <taxon>Alphaproteobacteria</taxon>
        <taxon>Hyphomicrobiales</taxon>
        <taxon>Phyllobacteriaceae</taxon>
        <taxon>Mesorhizobium</taxon>
    </lineage>
</organism>
<dbReference type="InterPro" id="IPR013325">
    <property type="entry name" value="RNA_pol_sigma_r2"/>
</dbReference>
<dbReference type="GO" id="GO:0003677">
    <property type="term" value="F:DNA binding"/>
    <property type="evidence" value="ECO:0007669"/>
    <property type="project" value="InterPro"/>
</dbReference>
<dbReference type="RefSeq" id="WP_010914386.1">
    <property type="nucleotide sequence ID" value="NC_002678.2"/>
</dbReference>
<comment type="subunit">
    <text evidence="1">Interacts transiently with the RNA polymerase catalytic core formed by RpoA, RpoB, RpoC and RpoZ (2 alpha, 1 beta, 1 beta' and 1 omega subunit) to form the RNA polymerase holoenzyme that can initiate transcription.</text>
</comment>
<dbReference type="Gene3D" id="1.10.10.10">
    <property type="entry name" value="Winged helix-like DNA-binding domain superfamily/Winged helix DNA-binding domain"/>
    <property type="match status" value="1"/>
</dbReference>
<dbReference type="SUPFAM" id="SSF88946">
    <property type="entry name" value="Sigma2 domain of RNA polymerase sigma factors"/>
    <property type="match status" value="1"/>
</dbReference>
<dbReference type="Pfam" id="PF04542">
    <property type="entry name" value="Sigma70_r2"/>
    <property type="match status" value="1"/>
</dbReference>
<dbReference type="InterPro" id="IPR014284">
    <property type="entry name" value="RNA_pol_sigma-70_dom"/>
</dbReference>
<evidence type="ECO:0000256" key="1">
    <source>
        <dbReference type="ARBA" id="ARBA00011344"/>
    </source>
</evidence>
<dbReference type="InterPro" id="IPR013324">
    <property type="entry name" value="RNA_pol_sigma_r3/r4-like"/>
</dbReference>
<feature type="domain" description="RNA polymerase sigma factor 70 region 4 type 2" evidence="3">
    <location>
        <begin position="105"/>
        <end position="154"/>
    </location>
</feature>
<dbReference type="GO" id="GO:0016987">
    <property type="term" value="F:sigma factor activity"/>
    <property type="evidence" value="ECO:0007669"/>
    <property type="project" value="InterPro"/>
</dbReference>
<dbReference type="NCBIfam" id="TIGR02937">
    <property type="entry name" value="sigma70-ECF"/>
    <property type="match status" value="1"/>
</dbReference>
<dbReference type="EMBL" id="BA000012">
    <property type="protein sequence ID" value="BAB53076.1"/>
    <property type="molecule type" value="Genomic_DNA"/>
</dbReference>
<feature type="domain" description="RNA polymerase sigma-70 region 2" evidence="2">
    <location>
        <begin position="17"/>
        <end position="77"/>
    </location>
</feature>
<dbReference type="Pfam" id="PF08281">
    <property type="entry name" value="Sigma70_r4_2"/>
    <property type="match status" value="1"/>
</dbReference>
<dbReference type="GO" id="GO:0006352">
    <property type="term" value="P:DNA-templated transcription initiation"/>
    <property type="evidence" value="ECO:0007669"/>
    <property type="project" value="InterPro"/>
</dbReference>
<dbReference type="Proteomes" id="UP000000552">
    <property type="component" value="Chromosome"/>
</dbReference>
<dbReference type="KEGG" id="mlo:mll6869"/>
<dbReference type="InterPro" id="IPR007627">
    <property type="entry name" value="RNA_pol_sigma70_r2"/>
</dbReference>
<sequence>MLTSSAPDDAAAGFAPLRPKLMRVAYRMLGSVADAEDAVQEAFIRWMKADRSAVREPEAFLRRTVTRLCLDQLKSARHKRETYVGPWLPDPVVEEDEVEDVTLPLMLVLERLSPLERAAFMLHDVFGLGFDEVAAAIERDPAACRQLAARARGHVREARPRFTVERQRGLALAEAFFTASRSGDMKALGAMLATDVIAHADGGGKRPAATLPALGFDAVMRQYEQVAAWLRTHGSKLVRIGFINGLPGFVSLEADGEFQTTALDIEDGKIAAIYVVRNPDKLRHLH</sequence>
<dbReference type="AlphaFoldDB" id="Q987X4"/>
<dbReference type="HOGENOM" id="CLU_047691_22_0_5"/>
<dbReference type="InterPro" id="IPR052704">
    <property type="entry name" value="ECF_Sigma-70_Domain"/>
</dbReference>
<evidence type="ECO:0000313" key="5">
    <source>
        <dbReference type="Proteomes" id="UP000000552"/>
    </source>
</evidence>
<dbReference type="PANTHER" id="PTHR30173:SF43">
    <property type="entry name" value="ECF RNA POLYMERASE SIGMA FACTOR SIGI-RELATED"/>
    <property type="match status" value="1"/>
</dbReference>
<dbReference type="PANTHER" id="PTHR30173">
    <property type="entry name" value="SIGMA 19 FACTOR"/>
    <property type="match status" value="1"/>
</dbReference>
<dbReference type="eggNOG" id="COG1595">
    <property type="taxonomic scope" value="Bacteria"/>
</dbReference>
<dbReference type="NCBIfam" id="NF007214">
    <property type="entry name" value="PRK09636.1"/>
    <property type="match status" value="1"/>
</dbReference>
<dbReference type="Gene3D" id="1.10.1740.10">
    <property type="match status" value="1"/>
</dbReference>
<name>Q987X4_RHILO</name>
<evidence type="ECO:0000313" key="4">
    <source>
        <dbReference type="EMBL" id="BAB53076.1"/>
    </source>
</evidence>
<dbReference type="SUPFAM" id="SSF54427">
    <property type="entry name" value="NTF2-like"/>
    <property type="match status" value="1"/>
</dbReference>
<dbReference type="InterPro" id="IPR032710">
    <property type="entry name" value="NTF2-like_dom_sf"/>
</dbReference>
<dbReference type="InterPro" id="IPR013249">
    <property type="entry name" value="RNA_pol_sigma70_r4_t2"/>
</dbReference>
<reference evidence="4 5" key="1">
    <citation type="journal article" date="2000" name="DNA Res.">
        <title>Complete genome structure of the nitrogen-fixing symbiotic bacterium Mesorhizobium loti.</title>
        <authorList>
            <person name="Kaneko T."/>
            <person name="Nakamura Y."/>
            <person name="Sato S."/>
            <person name="Asamizu E."/>
            <person name="Kato T."/>
            <person name="Sasamoto S."/>
            <person name="Watanabe A."/>
            <person name="Idesawa K."/>
            <person name="Ishikawa A."/>
            <person name="Kawashima K."/>
            <person name="Kimura T."/>
            <person name="Kishida Y."/>
            <person name="Kiyokawa C."/>
            <person name="Kohara M."/>
            <person name="Matsumoto M."/>
            <person name="Matsuno A."/>
            <person name="Mochizuki Y."/>
            <person name="Nakayama S."/>
            <person name="Nakazaki N."/>
            <person name="Shimpo S."/>
            <person name="Sugimoto M."/>
            <person name="Takeuchi C."/>
            <person name="Yamada M."/>
            <person name="Tabata S."/>
        </authorList>
    </citation>
    <scope>NUCLEOTIDE SEQUENCE [LARGE SCALE GENOMIC DNA]</scope>
    <source>
        <strain evidence="5">LMG 29417 / CECT 9101 / MAFF 303099</strain>
    </source>
</reference>
<proteinExistence type="predicted"/>
<protein>
    <submittedName>
        <fullName evidence="4">Probable RNA polymerase sigma factor</fullName>
    </submittedName>
</protein>